<evidence type="ECO:0000256" key="7">
    <source>
        <dbReference type="PIRSR" id="PIRSR602401-1"/>
    </source>
</evidence>
<dbReference type="Pfam" id="PF00067">
    <property type="entry name" value="p450"/>
    <property type="match status" value="3"/>
</dbReference>
<dbReference type="GO" id="GO:0005506">
    <property type="term" value="F:iron ion binding"/>
    <property type="evidence" value="ECO:0007669"/>
    <property type="project" value="InterPro"/>
</dbReference>
<evidence type="ECO:0000256" key="3">
    <source>
        <dbReference type="ARBA" id="ARBA00022723"/>
    </source>
</evidence>
<dbReference type="eggNOG" id="KOG0156">
    <property type="taxonomic scope" value="Eukaryota"/>
</dbReference>
<keyword evidence="10" id="KW-1185">Reference proteome</keyword>
<evidence type="ECO:0000256" key="6">
    <source>
        <dbReference type="ARBA" id="ARBA00023033"/>
    </source>
</evidence>
<dbReference type="Gene3D" id="1.10.630.10">
    <property type="entry name" value="Cytochrome P450"/>
    <property type="match status" value="3"/>
</dbReference>
<dbReference type="FunFam" id="1.10.630.10:FF:000007">
    <property type="entry name" value="Cytochrome P450 76C4"/>
    <property type="match status" value="2"/>
</dbReference>
<accession>M1A0V4</accession>
<dbReference type="PRINTS" id="PR00385">
    <property type="entry name" value="P450"/>
</dbReference>
<protein>
    <submittedName>
        <fullName evidence="9">Cytochrome P450</fullName>
    </submittedName>
</protein>
<comment type="cofactor">
    <cofactor evidence="7">
        <name>heme</name>
        <dbReference type="ChEBI" id="CHEBI:30413"/>
    </cofactor>
</comment>
<dbReference type="GO" id="GO:0016705">
    <property type="term" value="F:oxidoreductase activity, acting on paired donors, with incorporation or reduction of molecular oxygen"/>
    <property type="evidence" value="ECO:0007669"/>
    <property type="project" value="InterPro"/>
</dbReference>
<dbReference type="FunFam" id="1.10.630.10:FF:000067">
    <property type="entry name" value="Cytochrome P450 - like protein"/>
    <property type="match status" value="1"/>
</dbReference>
<dbReference type="InterPro" id="IPR001128">
    <property type="entry name" value="Cyt_P450"/>
</dbReference>
<organism evidence="9 10">
    <name type="scientific">Solanum tuberosum</name>
    <name type="common">Potato</name>
    <dbReference type="NCBI Taxonomy" id="4113"/>
    <lineage>
        <taxon>Eukaryota</taxon>
        <taxon>Viridiplantae</taxon>
        <taxon>Streptophyta</taxon>
        <taxon>Embryophyta</taxon>
        <taxon>Tracheophyta</taxon>
        <taxon>Spermatophyta</taxon>
        <taxon>Magnoliopsida</taxon>
        <taxon>eudicotyledons</taxon>
        <taxon>Gunneridae</taxon>
        <taxon>Pentapetalae</taxon>
        <taxon>asterids</taxon>
        <taxon>lamiids</taxon>
        <taxon>Solanales</taxon>
        <taxon>Solanaceae</taxon>
        <taxon>Solanoideae</taxon>
        <taxon>Solaneae</taxon>
        <taxon>Solanum</taxon>
    </lineage>
</organism>
<dbReference type="InterPro" id="IPR017972">
    <property type="entry name" value="Cyt_P450_CS"/>
</dbReference>
<dbReference type="PaxDb" id="4113-PGSC0003DMT400012194"/>
<evidence type="ECO:0000256" key="2">
    <source>
        <dbReference type="ARBA" id="ARBA00022617"/>
    </source>
</evidence>
<reference evidence="9" key="2">
    <citation type="submission" date="2015-06" db="UniProtKB">
        <authorList>
            <consortium name="EnsemblPlants"/>
        </authorList>
    </citation>
    <scope>IDENTIFICATION</scope>
    <source>
        <strain evidence="9">DM1-3 516 R44</strain>
    </source>
</reference>
<dbReference type="GO" id="GO:0020037">
    <property type="term" value="F:heme binding"/>
    <property type="evidence" value="ECO:0007669"/>
    <property type="project" value="InterPro"/>
</dbReference>
<keyword evidence="5 7" id="KW-0408">Iron</keyword>
<dbReference type="PANTHER" id="PTHR47951">
    <property type="entry name" value="OS08G0547900 PROTEIN"/>
    <property type="match status" value="1"/>
</dbReference>
<sequence length="1370" mass="155210">MSLKFFKPLFDSFSCSWQESNIGQKGVFYSYVLGIVALLWFLWFFINKSKKGQPPLPPGPKALPLIGNLHSLDPELHTYFASLSQTYGPICRLWLGKKLGIIITSPALAREVLKDQDTIFANRDVPAAGREATYGGTDIVWTPYGPKWRMLRKVCVREMLSGSTLDSVYALRRRELRQTINYFYSQAGLPVNIGEQMFLTVLNVITSMLWGGTVKGEERASLGAEFRHVVTKMTELLGTPNLSDFYPGLARFDLQGVTKKMKVLAKRFDKIFESMIDKRQEIDRNGGMETGVGQENKDFLQVLLKLKDDEAAKMPLTMPELKALLMDMVVGGTDTTSNTVEFAMAEIMNKPDVLRKLQQEIDTVVGKDNIVEESHIQHLPYFYAVMKEVLRLHPALPLLVPHCPSETSTVGGYTVPKGSRVFINVWAIQRDPSIWENPTEFHPERFFENKWDYSGNDLNYFPFGSGRRICAGIAMAERMFMYSLASLIHSFDWKFPEGETLDLTEKFGIVLKKKMPLVAIPTPRLSNPTLNSNKGLPPGPKPLPLIGNLLSLDPQLHTYFASLSQTYGPICRLWLGKKLGIIITSPALAREILKDQDTIFANRDVSVAGREVTYGGTDIVWTPYGPKWRMLRKVCVQEMLSASTLDSLYALRRRELRQSINYFYNQAGSPVNIGEQMFLTALNVITSMLWGGTVKGEERASLGAEVRDVVTKMNELLVTPNLSNFYPGLAWFDLQGVKKKMKVLAKRYDNIFESMIDQRQQMNRNGVGQESKDFLQVLLKLKDEADPKMPLTMIEIKALLTDMVVGGTETSANTVEFAMTEILNKPDVLRKLQQEVDTIVGKDNIVEESHIQQLPYFYAVMKEVFRLHPALPLLVPHCPSETSTVGGYTVPKGSSVFVNVWAIQRDPSIWENPTEFHPERFMEKEWDFSGNDLTYFPFGSGRRICVACEVLKNQDTIFANRDVPAACKESSYGGKDIVWTPYGPKWRMLRKVCVREMLSGSTLDSVYAPRKRELRQSINYFYNQAGSPVNIGEQMFLTVLNVITSMLWGGTVKGEERSRLGAEFRHVVADMTELLGTPNISDFYPGLARFDLQGVTKKMNVLEKRFDKIFESMIDQRQKIDRNAEMGTGVGQESKDFLQVLLKLKDESDAKMPLTMIELKALLMDMVVGGTDTTSNAVEFAMAEIMNKPYVLRKLQQELETVVGKDNIVEEYHIQQLPYLYAVMKEALRIHPTLPLLVPHCPSETCTVGGYTVPKGSRVFINVWAIQRDPSIWKNPTEFHPERFLDSKWDYSGNDFNYFPFGSGRRICAGIVMAERMFMYSLASLIHSFDWKLSEGKTLDLTEKFGIVLKKKIPLVAIPTPRLSNPKLYE</sequence>
<dbReference type="CDD" id="cd11073">
    <property type="entry name" value="CYP76-like"/>
    <property type="match status" value="2"/>
</dbReference>
<dbReference type="PRINTS" id="PR00463">
    <property type="entry name" value="EP450I"/>
</dbReference>
<evidence type="ECO:0000256" key="4">
    <source>
        <dbReference type="ARBA" id="ARBA00023002"/>
    </source>
</evidence>
<dbReference type="HOGENOM" id="CLU_001570_0_7_1"/>
<evidence type="ECO:0000256" key="8">
    <source>
        <dbReference type="SAM" id="Phobius"/>
    </source>
</evidence>
<keyword evidence="8" id="KW-0812">Transmembrane</keyword>
<dbReference type="Proteomes" id="UP000011115">
    <property type="component" value="Unassembled WGS sequence"/>
</dbReference>
<dbReference type="SUPFAM" id="SSF48264">
    <property type="entry name" value="Cytochrome P450"/>
    <property type="match status" value="3"/>
</dbReference>
<dbReference type="OMA" id="EHIHEEL"/>
<keyword evidence="4" id="KW-0560">Oxidoreductase</keyword>
<keyword evidence="8" id="KW-1133">Transmembrane helix</keyword>
<proteinExistence type="inferred from homology"/>
<keyword evidence="3 7" id="KW-0479">Metal-binding</keyword>
<reference evidence="10" key="1">
    <citation type="journal article" date="2011" name="Nature">
        <title>Genome sequence and analysis of the tuber crop potato.</title>
        <authorList>
            <consortium name="The Potato Genome Sequencing Consortium"/>
        </authorList>
    </citation>
    <scope>NUCLEOTIDE SEQUENCE [LARGE SCALE GENOMIC DNA]</scope>
    <source>
        <strain evidence="10">cv. DM1-3 516 R44</strain>
    </source>
</reference>
<dbReference type="GO" id="GO:0004497">
    <property type="term" value="F:monooxygenase activity"/>
    <property type="evidence" value="ECO:0007669"/>
    <property type="project" value="UniProtKB-KW"/>
</dbReference>
<evidence type="ECO:0000313" key="10">
    <source>
        <dbReference type="Proteomes" id="UP000011115"/>
    </source>
</evidence>
<dbReference type="InParanoid" id="M1A0V4"/>
<dbReference type="Gramene" id="PGSC0003DMT400012194">
    <property type="protein sequence ID" value="PGSC0003DMT400012194"/>
    <property type="gene ID" value="PGSC0003DMG402004779"/>
</dbReference>
<keyword evidence="8" id="KW-0472">Membrane</keyword>
<feature type="transmembrane region" description="Helical" evidence="8">
    <location>
        <begin position="26"/>
        <end position="46"/>
    </location>
</feature>
<dbReference type="PANTHER" id="PTHR47951:SF3">
    <property type="entry name" value="CYTOCHROME P450, FAMILY 706, SUBFAMILY A, POLYPEPTIDE 4"/>
    <property type="match status" value="1"/>
</dbReference>
<feature type="binding site" description="axial binding residue" evidence="7">
    <location>
        <position position="470"/>
    </location>
    <ligand>
        <name>heme</name>
        <dbReference type="ChEBI" id="CHEBI:30413"/>
    </ligand>
    <ligandPart>
        <name>Fe</name>
        <dbReference type="ChEBI" id="CHEBI:18248"/>
    </ligandPart>
</feature>
<dbReference type="InterPro" id="IPR036396">
    <property type="entry name" value="Cyt_P450_sf"/>
</dbReference>
<evidence type="ECO:0000256" key="5">
    <source>
        <dbReference type="ARBA" id="ARBA00023004"/>
    </source>
</evidence>
<dbReference type="InterPro" id="IPR002401">
    <property type="entry name" value="Cyt_P450_E_grp-I"/>
</dbReference>
<keyword evidence="2 7" id="KW-0349">Heme</keyword>
<evidence type="ECO:0000313" key="9">
    <source>
        <dbReference type="EnsemblPlants" id="PGSC0003DMT400012194"/>
    </source>
</evidence>
<keyword evidence="6" id="KW-0503">Monooxygenase</keyword>
<name>M1A0V4_SOLTU</name>
<dbReference type="EnsemblPlants" id="PGSC0003DMT400012194">
    <property type="protein sequence ID" value="PGSC0003DMT400012194"/>
    <property type="gene ID" value="PGSC0003DMG402004779"/>
</dbReference>
<comment type="similarity">
    <text evidence="1">Belongs to the cytochrome P450 family.</text>
</comment>
<evidence type="ECO:0000256" key="1">
    <source>
        <dbReference type="ARBA" id="ARBA00010617"/>
    </source>
</evidence>
<dbReference type="PROSITE" id="PS00086">
    <property type="entry name" value="CYTOCHROME_P450"/>
    <property type="match status" value="3"/>
</dbReference>